<sequence>MSQSAPAPRRVVFQYLVPVHVEVEDGLVAHVTVIDETPVSDPTVVEGDPAYLDDAVRAADDGQPWPSWQFSY</sequence>
<dbReference type="RefSeq" id="WP_379728482.1">
    <property type="nucleotide sequence ID" value="NZ_JBHRYJ010000003.1"/>
</dbReference>
<comment type="caution">
    <text evidence="1">The sequence shown here is derived from an EMBL/GenBank/DDBJ whole genome shotgun (WGS) entry which is preliminary data.</text>
</comment>
<protein>
    <recommendedName>
        <fullName evidence="3">DUF35 domain-containing protein</fullName>
    </recommendedName>
</protein>
<name>A0ABV7VKM0_9PROT</name>
<reference evidence="2" key="1">
    <citation type="journal article" date="2019" name="Int. J. Syst. Evol. Microbiol.">
        <title>The Global Catalogue of Microorganisms (GCM) 10K type strain sequencing project: providing services to taxonomists for standard genome sequencing and annotation.</title>
        <authorList>
            <consortium name="The Broad Institute Genomics Platform"/>
            <consortium name="The Broad Institute Genome Sequencing Center for Infectious Disease"/>
            <person name="Wu L."/>
            <person name="Ma J."/>
        </authorList>
    </citation>
    <scope>NUCLEOTIDE SEQUENCE [LARGE SCALE GENOMIC DNA]</scope>
    <source>
        <strain evidence="2">KCTC 42182</strain>
    </source>
</reference>
<keyword evidence="2" id="KW-1185">Reference proteome</keyword>
<evidence type="ECO:0000313" key="1">
    <source>
        <dbReference type="EMBL" id="MFC3677071.1"/>
    </source>
</evidence>
<evidence type="ECO:0000313" key="2">
    <source>
        <dbReference type="Proteomes" id="UP001595711"/>
    </source>
</evidence>
<dbReference type="EMBL" id="JBHRYJ010000003">
    <property type="protein sequence ID" value="MFC3677071.1"/>
    <property type="molecule type" value="Genomic_DNA"/>
</dbReference>
<gene>
    <name evidence="1" type="ORF">ACFOOQ_16060</name>
</gene>
<proteinExistence type="predicted"/>
<evidence type="ECO:0008006" key="3">
    <source>
        <dbReference type="Google" id="ProtNLM"/>
    </source>
</evidence>
<dbReference type="Proteomes" id="UP001595711">
    <property type="component" value="Unassembled WGS sequence"/>
</dbReference>
<organism evidence="1 2">
    <name type="scientific">Ferrovibrio xuzhouensis</name>
    <dbReference type="NCBI Taxonomy" id="1576914"/>
    <lineage>
        <taxon>Bacteria</taxon>
        <taxon>Pseudomonadati</taxon>
        <taxon>Pseudomonadota</taxon>
        <taxon>Alphaproteobacteria</taxon>
        <taxon>Rhodospirillales</taxon>
        <taxon>Rhodospirillaceae</taxon>
        <taxon>Ferrovibrio</taxon>
    </lineage>
</organism>
<accession>A0ABV7VKM0</accession>